<evidence type="ECO:0000313" key="2">
    <source>
        <dbReference type="Proteomes" id="UP000663851"/>
    </source>
</evidence>
<evidence type="ECO:0000313" key="1">
    <source>
        <dbReference type="EMBL" id="CAF4609111.1"/>
    </source>
</evidence>
<reference evidence="1" key="1">
    <citation type="submission" date="2021-02" db="EMBL/GenBank/DDBJ databases">
        <authorList>
            <person name="Nowell W R."/>
        </authorList>
    </citation>
    <scope>NUCLEOTIDE SEQUENCE</scope>
</reference>
<accession>A0A821CT67</accession>
<comment type="caution">
    <text evidence="1">The sequence shown here is derived from an EMBL/GenBank/DDBJ whole genome shotgun (WGS) entry which is preliminary data.</text>
</comment>
<dbReference type="EMBL" id="CAJOBO010012161">
    <property type="protein sequence ID" value="CAF4609111.1"/>
    <property type="molecule type" value="Genomic_DNA"/>
</dbReference>
<dbReference type="Proteomes" id="UP000663851">
    <property type="component" value="Unassembled WGS sequence"/>
</dbReference>
<sequence length="78" mass="9109">DCLYLLDGPLVCLSTLIVNVEQISHLLPDIDPTKKFPQLKHFSFTTFDRASEYDTQIVPLLNRMINLEELQLYISWKI</sequence>
<gene>
    <name evidence="1" type="ORF">HFQ381_LOCUS33907</name>
</gene>
<protein>
    <submittedName>
        <fullName evidence="1">Uncharacterized protein</fullName>
    </submittedName>
</protein>
<organism evidence="1 2">
    <name type="scientific">Rotaria socialis</name>
    <dbReference type="NCBI Taxonomy" id="392032"/>
    <lineage>
        <taxon>Eukaryota</taxon>
        <taxon>Metazoa</taxon>
        <taxon>Spiralia</taxon>
        <taxon>Gnathifera</taxon>
        <taxon>Rotifera</taxon>
        <taxon>Eurotatoria</taxon>
        <taxon>Bdelloidea</taxon>
        <taxon>Philodinida</taxon>
        <taxon>Philodinidae</taxon>
        <taxon>Rotaria</taxon>
    </lineage>
</organism>
<feature type="non-terminal residue" evidence="1">
    <location>
        <position position="1"/>
    </location>
</feature>
<dbReference type="AlphaFoldDB" id="A0A821CT67"/>
<proteinExistence type="predicted"/>
<name>A0A821CT67_9BILA</name>